<reference evidence="3" key="1">
    <citation type="journal article" date="2019" name="Int. J. Syst. Evol. Microbiol.">
        <title>The Global Catalogue of Microorganisms (GCM) 10K type strain sequencing project: providing services to taxonomists for standard genome sequencing and annotation.</title>
        <authorList>
            <consortium name="The Broad Institute Genomics Platform"/>
            <consortium name="The Broad Institute Genome Sequencing Center for Infectious Disease"/>
            <person name="Wu L."/>
            <person name="Ma J."/>
        </authorList>
    </citation>
    <scope>NUCLEOTIDE SEQUENCE [LARGE SCALE GENOMIC DNA]</scope>
    <source>
        <strain evidence="3">JCM 4602</strain>
    </source>
</reference>
<dbReference type="EMBL" id="BMUW01000022">
    <property type="protein sequence ID" value="GGZ80771.1"/>
    <property type="molecule type" value="Genomic_DNA"/>
</dbReference>
<feature type="region of interest" description="Disordered" evidence="1">
    <location>
        <begin position="69"/>
        <end position="88"/>
    </location>
</feature>
<sequence>MADRAVPGEMAIGGSGRQVGAQQRAGLMSCCGRGHTSHLPVGPAVPRREKRRRYGYGLCFYGVPAADEAVKTRESPDRNDPGFLLLRS</sequence>
<evidence type="ECO:0000313" key="2">
    <source>
        <dbReference type="EMBL" id="GGZ80771.1"/>
    </source>
</evidence>
<evidence type="ECO:0000313" key="3">
    <source>
        <dbReference type="Proteomes" id="UP000624183"/>
    </source>
</evidence>
<proteinExistence type="predicted"/>
<keyword evidence="3" id="KW-1185">Reference proteome</keyword>
<dbReference type="Proteomes" id="UP000624183">
    <property type="component" value="Unassembled WGS sequence"/>
</dbReference>
<feature type="compositionally biased region" description="Basic and acidic residues" evidence="1">
    <location>
        <begin position="69"/>
        <end position="80"/>
    </location>
</feature>
<organism evidence="2 3">
    <name type="scientific">Streptomyces rubiginosohelvolus</name>
    <dbReference type="NCBI Taxonomy" id="67362"/>
    <lineage>
        <taxon>Bacteria</taxon>
        <taxon>Bacillati</taxon>
        <taxon>Actinomycetota</taxon>
        <taxon>Actinomycetes</taxon>
        <taxon>Kitasatosporales</taxon>
        <taxon>Streptomycetaceae</taxon>
        <taxon>Streptomyces</taxon>
    </lineage>
</organism>
<name>A0ABQ3CBT7_9ACTN</name>
<gene>
    <name evidence="2" type="ORF">GCM10010328_64190</name>
</gene>
<evidence type="ECO:0000256" key="1">
    <source>
        <dbReference type="SAM" id="MobiDB-lite"/>
    </source>
</evidence>
<protein>
    <submittedName>
        <fullName evidence="2">Uncharacterized protein</fullName>
    </submittedName>
</protein>
<accession>A0ABQ3CBT7</accession>
<comment type="caution">
    <text evidence="2">The sequence shown here is derived from an EMBL/GenBank/DDBJ whole genome shotgun (WGS) entry which is preliminary data.</text>
</comment>